<sequence>MSDDPRQDQRQSAESSTRPKDHVSEISTPVGLCSDAHALYGAVAEDFDGCPLENIRLTFRVPPEHKSEGCWKKRRGWVIHCCEVTGHRFAVPSEAPVPILAADKPRCGGEGTWLRSRIVHPDLLYDRPKLLRMLARELDLEIHDRLHDLCEAFSYLDALSRMDRLPDDGVDDPYLTCRNGRRGYAAVGNSRPR</sequence>
<accession>A0A9X2U530</accession>
<comment type="caution">
    <text evidence="2">The sequence shown here is derived from an EMBL/GenBank/DDBJ whole genome shotgun (WGS) entry which is preliminary data.</text>
</comment>
<name>A0A9X2U530_9BACT</name>
<evidence type="ECO:0000256" key="1">
    <source>
        <dbReference type="SAM" id="MobiDB-lite"/>
    </source>
</evidence>
<gene>
    <name evidence="2" type="ORF">GGP82_003431</name>
</gene>
<organism evidence="2 3">
    <name type="scientific">Salinibacter ruber</name>
    <dbReference type="NCBI Taxonomy" id="146919"/>
    <lineage>
        <taxon>Bacteria</taxon>
        <taxon>Pseudomonadati</taxon>
        <taxon>Rhodothermota</taxon>
        <taxon>Rhodothermia</taxon>
        <taxon>Rhodothermales</taxon>
        <taxon>Salinibacteraceae</taxon>
        <taxon>Salinibacter</taxon>
    </lineage>
</organism>
<feature type="compositionally biased region" description="Basic and acidic residues" evidence="1">
    <location>
        <begin position="1"/>
        <end position="24"/>
    </location>
</feature>
<evidence type="ECO:0000313" key="3">
    <source>
        <dbReference type="Proteomes" id="UP001155034"/>
    </source>
</evidence>
<dbReference type="Proteomes" id="UP001155034">
    <property type="component" value="Unassembled WGS sequence"/>
</dbReference>
<dbReference type="AlphaFoldDB" id="A0A9X2U530"/>
<proteinExistence type="predicted"/>
<protein>
    <submittedName>
        <fullName evidence="2">Uncharacterized protein</fullName>
    </submittedName>
</protein>
<dbReference type="RefSeq" id="WP_259084279.1">
    <property type="nucleotide sequence ID" value="NZ_JANTYZ010000023.1"/>
</dbReference>
<feature type="region of interest" description="Disordered" evidence="1">
    <location>
        <begin position="1"/>
        <end position="26"/>
    </location>
</feature>
<evidence type="ECO:0000313" key="2">
    <source>
        <dbReference type="EMBL" id="MCS3866848.1"/>
    </source>
</evidence>
<dbReference type="EMBL" id="JANTYZ010000023">
    <property type="protein sequence ID" value="MCS3866848.1"/>
    <property type="molecule type" value="Genomic_DNA"/>
</dbReference>
<reference evidence="2" key="1">
    <citation type="submission" date="2022-08" db="EMBL/GenBank/DDBJ databases">
        <title>Genomic Encyclopedia of Type Strains, Phase V (KMG-V): Genome sequencing to study the core and pangenomes of soil and plant-associated prokaryotes.</title>
        <authorList>
            <person name="Whitman W."/>
        </authorList>
    </citation>
    <scope>NUCLEOTIDE SEQUENCE</scope>
    <source>
        <strain evidence="2">SP2016B</strain>
    </source>
</reference>